<gene>
    <name evidence="9" type="ORF">P2G67_00225</name>
</gene>
<dbReference type="SUPFAM" id="SSF53383">
    <property type="entry name" value="PLP-dependent transferases"/>
    <property type="match status" value="1"/>
</dbReference>
<dbReference type="PROSITE" id="PS00105">
    <property type="entry name" value="AA_TRANSFER_CLASS_1"/>
    <property type="match status" value="1"/>
</dbReference>
<dbReference type="EC" id="2.6.1.-" evidence="7"/>
<feature type="domain" description="Aminotransferase class I/classII large" evidence="8">
    <location>
        <begin position="33"/>
        <end position="382"/>
    </location>
</feature>
<dbReference type="InterPro" id="IPR015424">
    <property type="entry name" value="PyrdxlP-dep_Trfase"/>
</dbReference>
<dbReference type="GO" id="GO:0008483">
    <property type="term" value="F:transaminase activity"/>
    <property type="evidence" value="ECO:0007669"/>
    <property type="project" value="UniProtKB-KW"/>
</dbReference>
<dbReference type="InterPro" id="IPR050596">
    <property type="entry name" value="AspAT/PAT-like"/>
</dbReference>
<name>A0ABT5YHH3_9PROT</name>
<comment type="cofactor">
    <cofactor evidence="1 7">
        <name>pyridoxal 5'-phosphate</name>
        <dbReference type="ChEBI" id="CHEBI:597326"/>
    </cofactor>
</comment>
<evidence type="ECO:0000256" key="2">
    <source>
        <dbReference type="ARBA" id="ARBA00007441"/>
    </source>
</evidence>
<dbReference type="InterPro" id="IPR004838">
    <property type="entry name" value="NHTrfase_class1_PyrdxlP-BS"/>
</dbReference>
<dbReference type="InterPro" id="IPR004839">
    <property type="entry name" value="Aminotransferase_I/II_large"/>
</dbReference>
<dbReference type="Proteomes" id="UP001215503">
    <property type="component" value="Unassembled WGS sequence"/>
</dbReference>
<dbReference type="CDD" id="cd00609">
    <property type="entry name" value="AAT_like"/>
    <property type="match status" value="1"/>
</dbReference>
<dbReference type="RefSeq" id="WP_275818864.1">
    <property type="nucleotide sequence ID" value="NZ_JARHUD010000001.1"/>
</dbReference>
<keyword evidence="10" id="KW-1185">Reference proteome</keyword>
<dbReference type="Gene3D" id="3.40.640.10">
    <property type="entry name" value="Type I PLP-dependent aspartate aminotransferase-like (Major domain)"/>
    <property type="match status" value="1"/>
</dbReference>
<evidence type="ECO:0000256" key="3">
    <source>
        <dbReference type="ARBA" id="ARBA00022576"/>
    </source>
</evidence>
<comment type="similarity">
    <text evidence="2 7">Belongs to the class-I pyridoxal-phosphate-dependent aminotransferase family.</text>
</comment>
<evidence type="ECO:0000313" key="10">
    <source>
        <dbReference type="Proteomes" id="UP001215503"/>
    </source>
</evidence>
<accession>A0ABT5YHH3</accession>
<organism evidence="9 10">
    <name type="scientific">Aquibaculum arenosum</name>
    <dbReference type="NCBI Taxonomy" id="3032591"/>
    <lineage>
        <taxon>Bacteria</taxon>
        <taxon>Pseudomonadati</taxon>
        <taxon>Pseudomonadota</taxon>
        <taxon>Alphaproteobacteria</taxon>
        <taxon>Rhodospirillales</taxon>
        <taxon>Rhodovibrionaceae</taxon>
        <taxon>Aquibaculum</taxon>
    </lineage>
</organism>
<keyword evidence="4 7" id="KW-0808">Transferase</keyword>
<comment type="catalytic activity">
    <reaction evidence="6">
        <text>L-aspartate + 2-oxoglutarate = oxaloacetate + L-glutamate</text>
        <dbReference type="Rhea" id="RHEA:21824"/>
        <dbReference type="ChEBI" id="CHEBI:16452"/>
        <dbReference type="ChEBI" id="CHEBI:16810"/>
        <dbReference type="ChEBI" id="CHEBI:29985"/>
        <dbReference type="ChEBI" id="CHEBI:29991"/>
        <dbReference type="EC" id="2.6.1.1"/>
    </reaction>
</comment>
<dbReference type="PANTHER" id="PTHR46383:SF1">
    <property type="entry name" value="ASPARTATE AMINOTRANSFERASE"/>
    <property type="match status" value="1"/>
</dbReference>
<protein>
    <recommendedName>
        <fullName evidence="7">Aminotransferase</fullName>
        <ecNumber evidence="7">2.6.1.-</ecNumber>
    </recommendedName>
</protein>
<dbReference type="PANTHER" id="PTHR46383">
    <property type="entry name" value="ASPARTATE AMINOTRANSFERASE"/>
    <property type="match status" value="1"/>
</dbReference>
<keyword evidence="5" id="KW-0663">Pyridoxal phosphate</keyword>
<dbReference type="Pfam" id="PF00155">
    <property type="entry name" value="Aminotran_1_2"/>
    <property type="match status" value="1"/>
</dbReference>
<proteinExistence type="inferred from homology"/>
<evidence type="ECO:0000256" key="7">
    <source>
        <dbReference type="RuleBase" id="RU000481"/>
    </source>
</evidence>
<evidence type="ECO:0000313" key="9">
    <source>
        <dbReference type="EMBL" id="MDF2094395.1"/>
    </source>
</evidence>
<evidence type="ECO:0000256" key="5">
    <source>
        <dbReference type="ARBA" id="ARBA00022898"/>
    </source>
</evidence>
<reference evidence="9 10" key="1">
    <citation type="submission" date="2023-03" db="EMBL/GenBank/DDBJ databases">
        <title>Fodinicurvata sp. CAU 1616 isolated from sea sendiment.</title>
        <authorList>
            <person name="Kim W."/>
        </authorList>
    </citation>
    <scope>NUCLEOTIDE SEQUENCE [LARGE SCALE GENOMIC DNA]</scope>
    <source>
        <strain evidence="9 10">CAU 1616</strain>
    </source>
</reference>
<evidence type="ECO:0000256" key="4">
    <source>
        <dbReference type="ARBA" id="ARBA00022679"/>
    </source>
</evidence>
<sequence length="397" mass="42337">MRFSPLVDRIAGEGSRAWDIHFQAVERQRRGEEVILLSVGDPDFRTPQPIVERAIESLQAGRTRYTPINGEPELRAAIARWHERLTGLAIDPAEVVVTAGAQNGLFLSALCLLAPGDEVIVPVPMYVTYEAVFATTGARAVTIPSAAEKGFHPDPAAIAAAVTERTRAIYINTPHNPTGAVFTRAELEAIAEICREHNLWLVCDEVYAALTFEGEHISPCALPGMAERTVVVSSLSKSHSMPGWRAGWMIAPSGLAAHAHNLLLCSLYGLPGFVQDAARHALEAAGEDLAAMRARYRARRDLICDALAAAPGLLARKPEGGMFVMIDVRGTGLGAQAFAQALLDRYAVSVLPGEGFGAAAAGHLRLSLTASEEVLAEACRRIVALATTVAAEQDAAN</sequence>
<dbReference type="InterPro" id="IPR015421">
    <property type="entry name" value="PyrdxlP-dep_Trfase_major"/>
</dbReference>
<dbReference type="EMBL" id="JARHUD010000001">
    <property type="protein sequence ID" value="MDF2094395.1"/>
    <property type="molecule type" value="Genomic_DNA"/>
</dbReference>
<evidence type="ECO:0000256" key="6">
    <source>
        <dbReference type="ARBA" id="ARBA00049185"/>
    </source>
</evidence>
<evidence type="ECO:0000256" key="1">
    <source>
        <dbReference type="ARBA" id="ARBA00001933"/>
    </source>
</evidence>
<evidence type="ECO:0000259" key="8">
    <source>
        <dbReference type="Pfam" id="PF00155"/>
    </source>
</evidence>
<comment type="caution">
    <text evidence="9">The sequence shown here is derived from an EMBL/GenBank/DDBJ whole genome shotgun (WGS) entry which is preliminary data.</text>
</comment>
<keyword evidence="3 7" id="KW-0032">Aminotransferase</keyword>